<reference evidence="2 3" key="1">
    <citation type="submission" date="2019-06" db="EMBL/GenBank/DDBJ databases">
        <authorList>
            <person name="Jiang L."/>
        </authorList>
    </citation>
    <scope>NUCLEOTIDE SEQUENCE [LARGE SCALE GENOMIC DNA]</scope>
    <source>
        <strain evidence="2 3">YIM 48858</strain>
    </source>
</reference>
<dbReference type="GO" id="GO:0016787">
    <property type="term" value="F:hydrolase activity"/>
    <property type="evidence" value="ECO:0007669"/>
    <property type="project" value="InterPro"/>
</dbReference>
<evidence type="ECO:0000259" key="1">
    <source>
        <dbReference type="Pfam" id="PF04273"/>
    </source>
</evidence>
<proteinExistence type="predicted"/>
<organism evidence="2 3">
    <name type="scientific">Rubellimicrobium roseum</name>
    <dbReference type="NCBI Taxonomy" id="687525"/>
    <lineage>
        <taxon>Bacteria</taxon>
        <taxon>Pseudomonadati</taxon>
        <taxon>Pseudomonadota</taxon>
        <taxon>Alphaproteobacteria</taxon>
        <taxon>Rhodobacterales</taxon>
        <taxon>Roseobacteraceae</taxon>
        <taxon>Rubellimicrobium</taxon>
    </lineage>
</organism>
<dbReference type="RefSeq" id="WP_139083491.1">
    <property type="nucleotide sequence ID" value="NZ_VDFV01000056.1"/>
</dbReference>
<feature type="domain" description="Beta-lactamase hydrolase-like protein phosphatase-like" evidence="1">
    <location>
        <begin position="3"/>
        <end position="105"/>
    </location>
</feature>
<protein>
    <submittedName>
        <fullName evidence="2">TIGR01244 family phosphatase</fullName>
    </submittedName>
</protein>
<dbReference type="InterPro" id="IPR029021">
    <property type="entry name" value="Prot-tyrosine_phosphatase-like"/>
</dbReference>
<accession>A0A5C4N4G1</accession>
<evidence type="ECO:0000313" key="2">
    <source>
        <dbReference type="EMBL" id="TNC62549.1"/>
    </source>
</evidence>
<dbReference type="OrthoDB" id="9805710at2"/>
<dbReference type="SUPFAM" id="SSF52799">
    <property type="entry name" value="(Phosphotyrosine protein) phosphatases II"/>
    <property type="match status" value="1"/>
</dbReference>
<dbReference type="AlphaFoldDB" id="A0A5C4N4G1"/>
<dbReference type="NCBIfam" id="TIGR01244">
    <property type="entry name" value="TIGR01244 family sulfur transferase"/>
    <property type="match status" value="1"/>
</dbReference>
<dbReference type="InterPro" id="IPR005939">
    <property type="entry name" value="BLH_phosphatase-like"/>
</dbReference>
<keyword evidence="3" id="KW-1185">Reference proteome</keyword>
<sequence>MQLKTFDERLSIGGQIAPEDLAELKARGFRSIICNRPDDEDYGQPSFAKIAEAARAHGLETRHIPVSGRPGEVQATAFARALDELPGPVFAYCRSGGRAGALAAMTGR</sequence>
<dbReference type="Proteomes" id="UP000305709">
    <property type="component" value="Unassembled WGS sequence"/>
</dbReference>
<evidence type="ECO:0000313" key="3">
    <source>
        <dbReference type="Proteomes" id="UP000305709"/>
    </source>
</evidence>
<gene>
    <name evidence="2" type="ORF">FHG71_20130</name>
</gene>
<dbReference type="Pfam" id="PF04273">
    <property type="entry name" value="BLH_phosphatase"/>
    <property type="match status" value="1"/>
</dbReference>
<name>A0A5C4N4G1_9RHOB</name>
<dbReference type="Gene3D" id="3.90.190.10">
    <property type="entry name" value="Protein tyrosine phosphatase superfamily"/>
    <property type="match status" value="1"/>
</dbReference>
<comment type="caution">
    <text evidence="2">The sequence shown here is derived from an EMBL/GenBank/DDBJ whole genome shotgun (WGS) entry which is preliminary data.</text>
</comment>
<dbReference type="EMBL" id="VDFV01000056">
    <property type="protein sequence ID" value="TNC62549.1"/>
    <property type="molecule type" value="Genomic_DNA"/>
</dbReference>